<keyword evidence="9 13" id="KW-1133">Transmembrane helix</keyword>
<dbReference type="Gene3D" id="6.10.340.10">
    <property type="match status" value="1"/>
</dbReference>
<evidence type="ECO:0000256" key="1">
    <source>
        <dbReference type="ARBA" id="ARBA00000085"/>
    </source>
</evidence>
<dbReference type="PROSITE" id="PS50109">
    <property type="entry name" value="HIS_KIN"/>
    <property type="match status" value="1"/>
</dbReference>
<dbReference type="Proteomes" id="UP001247307">
    <property type="component" value="Unassembled WGS sequence"/>
</dbReference>
<name>A0AAE4C743_9MICC</name>
<dbReference type="InterPro" id="IPR003660">
    <property type="entry name" value="HAMP_dom"/>
</dbReference>
<feature type="transmembrane region" description="Helical" evidence="13">
    <location>
        <begin position="164"/>
        <end position="187"/>
    </location>
</feature>
<feature type="transmembrane region" description="Helical" evidence="13">
    <location>
        <begin position="7"/>
        <end position="29"/>
    </location>
</feature>
<keyword evidence="7 13" id="KW-0812">Transmembrane</keyword>
<keyword evidence="5" id="KW-0597">Phosphoprotein</keyword>
<dbReference type="InterPro" id="IPR004358">
    <property type="entry name" value="Sig_transdc_His_kin-like_C"/>
</dbReference>
<comment type="subcellular location">
    <subcellularLocation>
        <location evidence="3">Cell membrane</location>
    </subcellularLocation>
</comment>
<dbReference type="GO" id="GO:0000155">
    <property type="term" value="F:phosphorelay sensor kinase activity"/>
    <property type="evidence" value="ECO:0007669"/>
    <property type="project" value="InterPro"/>
</dbReference>
<dbReference type="Gene3D" id="1.10.287.130">
    <property type="match status" value="1"/>
</dbReference>
<dbReference type="AlphaFoldDB" id="A0AAE4C743"/>
<evidence type="ECO:0000256" key="3">
    <source>
        <dbReference type="ARBA" id="ARBA00004236"/>
    </source>
</evidence>
<dbReference type="GO" id="GO:0005886">
    <property type="term" value="C:plasma membrane"/>
    <property type="evidence" value="ECO:0007669"/>
    <property type="project" value="UniProtKB-SubCell"/>
</dbReference>
<reference evidence="16" key="1">
    <citation type="submission" date="2023-07" db="EMBL/GenBank/DDBJ databases">
        <title>Sequencing the genomes of 1000 actinobacteria strains.</title>
        <authorList>
            <person name="Klenk H.-P."/>
        </authorList>
    </citation>
    <scope>NUCLEOTIDE SEQUENCE</scope>
    <source>
        <strain evidence="16">DSM 13988</strain>
    </source>
</reference>
<dbReference type="Pfam" id="PF00512">
    <property type="entry name" value="HisKA"/>
    <property type="match status" value="1"/>
</dbReference>
<protein>
    <recommendedName>
        <fullName evidence="4">histidine kinase</fullName>
        <ecNumber evidence="4">2.7.13.3</ecNumber>
    </recommendedName>
</protein>
<evidence type="ECO:0000256" key="2">
    <source>
        <dbReference type="ARBA" id="ARBA00001968"/>
    </source>
</evidence>
<evidence type="ECO:0000259" key="14">
    <source>
        <dbReference type="PROSITE" id="PS50109"/>
    </source>
</evidence>
<keyword evidence="17" id="KW-1185">Reference proteome</keyword>
<keyword evidence="8 16" id="KW-0418">Kinase</keyword>
<evidence type="ECO:0000256" key="4">
    <source>
        <dbReference type="ARBA" id="ARBA00012438"/>
    </source>
</evidence>
<keyword evidence="6 16" id="KW-0808">Transferase</keyword>
<feature type="domain" description="Histidine kinase" evidence="14">
    <location>
        <begin position="265"/>
        <end position="479"/>
    </location>
</feature>
<dbReference type="PANTHER" id="PTHR45436:SF5">
    <property type="entry name" value="SENSOR HISTIDINE KINASE TRCS"/>
    <property type="match status" value="1"/>
</dbReference>
<dbReference type="SMART" id="SM00388">
    <property type="entry name" value="HisKA"/>
    <property type="match status" value="1"/>
</dbReference>
<dbReference type="CDD" id="cd00082">
    <property type="entry name" value="HisKA"/>
    <property type="match status" value="1"/>
</dbReference>
<feature type="region of interest" description="Disordered" evidence="12">
    <location>
        <begin position="49"/>
        <end position="81"/>
    </location>
</feature>
<dbReference type="FunFam" id="3.30.565.10:FF:000006">
    <property type="entry name" value="Sensor histidine kinase WalK"/>
    <property type="match status" value="1"/>
</dbReference>
<evidence type="ECO:0000256" key="13">
    <source>
        <dbReference type="SAM" id="Phobius"/>
    </source>
</evidence>
<accession>A0AAE4C743</accession>
<keyword evidence="11 13" id="KW-0472">Membrane</keyword>
<dbReference type="InterPro" id="IPR003594">
    <property type="entry name" value="HATPase_dom"/>
</dbReference>
<keyword evidence="10" id="KW-0902">Two-component regulatory system</keyword>
<sequence>MRRALSLRVTLTITVVMLLTAVVAALGFFTHALMERSLLRQADEQLRASSSRAAHYRDSPPPSAADASAPDPLNAPGQGPGTLQALVTSGTVVRGQIIDAKTGNREALSAEDASALKTIAASARPTTVTLSAGKYRVQAVAVSDGQSLVTGLPLAATERSLKNLTIIILGVGGAAVLTGGVLGAVVVRQRLRPLERLADVADDVSRLPLDAGEVRLAARVEDGDARAGTEVGAVGVALNRMLDSVEGALEARQASEMKVRQFVADASHELRNPLAAIRGYSELLAATEQLSEDGFRSLGRVQAQARRMGTLVEDLLLLARLDEGSPVSVTEVDVTRMVLESVNDFRVAAPDHAWRLDLGEEPAVVRADERQVQQALTNLLSNARKHTAPGTEITTGARITPDGEWVVLSVTDNGEGIASDFVPHIFERFTRADQARSGSDGTTGLGLSIVDAVARSHGGSVGVESRPGRTRFEVRLPVR</sequence>
<comment type="catalytic activity">
    <reaction evidence="1">
        <text>ATP + protein L-histidine = ADP + protein N-phospho-L-histidine.</text>
        <dbReference type="EC" id="2.7.13.3"/>
    </reaction>
</comment>
<comment type="cofactor">
    <cofactor evidence="2">
        <name>a divalent metal cation</name>
        <dbReference type="ChEBI" id="CHEBI:60240"/>
    </cofactor>
</comment>
<evidence type="ECO:0000313" key="16">
    <source>
        <dbReference type="EMBL" id="MDR6892149.1"/>
    </source>
</evidence>
<dbReference type="InterPro" id="IPR005467">
    <property type="entry name" value="His_kinase_dom"/>
</dbReference>
<dbReference type="PRINTS" id="PR00344">
    <property type="entry name" value="BCTRLSENSOR"/>
</dbReference>
<dbReference type="Gene3D" id="3.30.565.10">
    <property type="entry name" value="Histidine kinase-like ATPase, C-terminal domain"/>
    <property type="match status" value="1"/>
</dbReference>
<evidence type="ECO:0000256" key="6">
    <source>
        <dbReference type="ARBA" id="ARBA00022679"/>
    </source>
</evidence>
<dbReference type="FunFam" id="1.10.287.130:FF:000001">
    <property type="entry name" value="Two-component sensor histidine kinase"/>
    <property type="match status" value="1"/>
</dbReference>
<evidence type="ECO:0000256" key="9">
    <source>
        <dbReference type="ARBA" id="ARBA00022989"/>
    </source>
</evidence>
<dbReference type="EMBL" id="JAVDUI010000001">
    <property type="protein sequence ID" value="MDR6892149.1"/>
    <property type="molecule type" value="Genomic_DNA"/>
</dbReference>
<dbReference type="SMART" id="SM00304">
    <property type="entry name" value="HAMP"/>
    <property type="match status" value="1"/>
</dbReference>
<evidence type="ECO:0000256" key="12">
    <source>
        <dbReference type="SAM" id="MobiDB-lite"/>
    </source>
</evidence>
<evidence type="ECO:0000256" key="5">
    <source>
        <dbReference type="ARBA" id="ARBA00022553"/>
    </source>
</evidence>
<dbReference type="EC" id="2.7.13.3" evidence="4"/>
<comment type="caution">
    <text evidence="16">The sequence shown here is derived from an EMBL/GenBank/DDBJ whole genome shotgun (WGS) entry which is preliminary data.</text>
</comment>
<dbReference type="SMART" id="SM00387">
    <property type="entry name" value="HATPase_c"/>
    <property type="match status" value="1"/>
</dbReference>
<dbReference type="CDD" id="cd00075">
    <property type="entry name" value="HATPase"/>
    <property type="match status" value="1"/>
</dbReference>
<dbReference type="InterPro" id="IPR003661">
    <property type="entry name" value="HisK_dim/P_dom"/>
</dbReference>
<dbReference type="InterPro" id="IPR036097">
    <property type="entry name" value="HisK_dim/P_sf"/>
</dbReference>
<evidence type="ECO:0000256" key="7">
    <source>
        <dbReference type="ARBA" id="ARBA00022692"/>
    </source>
</evidence>
<dbReference type="InterPro" id="IPR036890">
    <property type="entry name" value="HATPase_C_sf"/>
</dbReference>
<evidence type="ECO:0000256" key="8">
    <source>
        <dbReference type="ARBA" id="ARBA00022777"/>
    </source>
</evidence>
<evidence type="ECO:0000259" key="15">
    <source>
        <dbReference type="PROSITE" id="PS50885"/>
    </source>
</evidence>
<feature type="domain" description="HAMP" evidence="15">
    <location>
        <begin position="188"/>
        <end position="250"/>
    </location>
</feature>
<dbReference type="Pfam" id="PF02518">
    <property type="entry name" value="HATPase_c"/>
    <property type="match status" value="1"/>
</dbReference>
<gene>
    <name evidence="16" type="ORF">J2S35_001089</name>
</gene>
<dbReference type="RefSeq" id="WP_309850741.1">
    <property type="nucleotide sequence ID" value="NZ_BAAAIU010000005.1"/>
</dbReference>
<evidence type="ECO:0000256" key="11">
    <source>
        <dbReference type="ARBA" id="ARBA00023136"/>
    </source>
</evidence>
<dbReference type="SUPFAM" id="SSF55874">
    <property type="entry name" value="ATPase domain of HSP90 chaperone/DNA topoisomerase II/histidine kinase"/>
    <property type="match status" value="1"/>
</dbReference>
<organism evidence="16 17">
    <name type="scientific">Falsarthrobacter nasiphocae</name>
    <dbReference type="NCBI Taxonomy" id="189863"/>
    <lineage>
        <taxon>Bacteria</taxon>
        <taxon>Bacillati</taxon>
        <taxon>Actinomycetota</taxon>
        <taxon>Actinomycetes</taxon>
        <taxon>Micrococcales</taxon>
        <taxon>Micrococcaceae</taxon>
        <taxon>Falsarthrobacter</taxon>
    </lineage>
</organism>
<evidence type="ECO:0000256" key="10">
    <source>
        <dbReference type="ARBA" id="ARBA00023012"/>
    </source>
</evidence>
<evidence type="ECO:0000313" key="17">
    <source>
        <dbReference type="Proteomes" id="UP001247307"/>
    </source>
</evidence>
<dbReference type="PANTHER" id="PTHR45436">
    <property type="entry name" value="SENSOR HISTIDINE KINASE YKOH"/>
    <property type="match status" value="1"/>
</dbReference>
<dbReference type="SUPFAM" id="SSF47384">
    <property type="entry name" value="Homodimeric domain of signal transducing histidine kinase"/>
    <property type="match status" value="1"/>
</dbReference>
<dbReference type="InterPro" id="IPR050428">
    <property type="entry name" value="TCS_sensor_his_kinase"/>
</dbReference>
<dbReference type="GO" id="GO:0005509">
    <property type="term" value="F:calcium ion binding"/>
    <property type="evidence" value="ECO:0007669"/>
    <property type="project" value="UniProtKB-ARBA"/>
</dbReference>
<dbReference type="PROSITE" id="PS50885">
    <property type="entry name" value="HAMP"/>
    <property type="match status" value="1"/>
</dbReference>
<proteinExistence type="predicted"/>